<dbReference type="Proteomes" id="UP001501084">
    <property type="component" value="Unassembled WGS sequence"/>
</dbReference>
<keyword evidence="1" id="KW-0812">Transmembrane</keyword>
<name>A0ABP5MZC9_9MICO</name>
<accession>A0ABP5MZC9</accession>
<comment type="caution">
    <text evidence="2">The sequence shown here is derived from an EMBL/GenBank/DDBJ whole genome shotgun (WGS) entry which is preliminary data.</text>
</comment>
<protein>
    <recommendedName>
        <fullName evidence="4">LPXTG-motif cell wall-anchored protein</fullName>
    </recommendedName>
</protein>
<keyword evidence="1" id="KW-1133">Transmembrane helix</keyword>
<organism evidence="2 3">
    <name type="scientific">Leucobacter alluvii</name>
    <dbReference type="NCBI Taxonomy" id="340321"/>
    <lineage>
        <taxon>Bacteria</taxon>
        <taxon>Bacillati</taxon>
        <taxon>Actinomycetota</taxon>
        <taxon>Actinomycetes</taxon>
        <taxon>Micrococcales</taxon>
        <taxon>Microbacteriaceae</taxon>
        <taxon>Leucobacter</taxon>
    </lineage>
</organism>
<gene>
    <name evidence="2" type="ORF">GCM10009786_11390</name>
</gene>
<evidence type="ECO:0000313" key="2">
    <source>
        <dbReference type="EMBL" id="GAA2187259.1"/>
    </source>
</evidence>
<evidence type="ECO:0000256" key="1">
    <source>
        <dbReference type="SAM" id="Phobius"/>
    </source>
</evidence>
<evidence type="ECO:0008006" key="4">
    <source>
        <dbReference type="Google" id="ProtNLM"/>
    </source>
</evidence>
<keyword evidence="3" id="KW-1185">Reference proteome</keyword>
<keyword evidence="1" id="KW-0472">Membrane</keyword>
<dbReference type="RefSeq" id="WP_346057689.1">
    <property type="nucleotide sequence ID" value="NZ_BAAAOP010000005.1"/>
</dbReference>
<proteinExistence type="predicted"/>
<dbReference type="EMBL" id="BAAAOP010000005">
    <property type="protein sequence ID" value="GAA2187259.1"/>
    <property type="molecule type" value="Genomic_DNA"/>
</dbReference>
<evidence type="ECO:0000313" key="3">
    <source>
        <dbReference type="Proteomes" id="UP001501084"/>
    </source>
</evidence>
<feature type="transmembrane region" description="Helical" evidence="1">
    <location>
        <begin position="1096"/>
        <end position="1118"/>
    </location>
</feature>
<sequence length="1139" mass="120054">MTKVNWLNGGWRGRRARDSHTVRKMQTVRVVRSVPGMALAGLVVAALALSSALFAPPTPAQALSRGEEVSFAGGLTISNFVMPNGTRAYCIEVGRHEPSGYIASLGRLPYLPGIAGMFPAWDDEHGMRQMNYLMDRHGQTGDAWTAAAVQLTIWRMRENFAAGNPALDQKIGVLLSSARGRDLIAESDRLYADAKANAKPPVAAKPVTGELQVTPDPGGKQGRYRVAYPKGTTTLSVTGGTFVRNDAATLQVPSTEASARYVQADPGARRITLGGSWEARGTAGWDAVLDVHDTATASGASGQRIAVATGSSKSADLGGRFPSVHQDVPAPPAPPIATSQAQPDATVGGTMLDRLIVRETPDSTLEMWPDAVADFTAYLEPSAGAQKFDEHWEPVLGDPYEAQAEDPATGALLWEEWWADAAGEPLLDEAGNRIPVADENGAPTAGVAADGTPYPVLELAEDGTPVRDSSGAPVPLRGRDPVLEQRRDPQTWSEAELESLSAEERCLAQPVHRASGIAVPGPGAYASPETQVRSGGTIHWVERVVSHGKTVHEGECGLSNETTRIDQPAVVTQALSEAALGDELYDVATVSGALAERATYSMRFEAYRAPEGAIEDTPEVRTAVEPSCSAENIIFRSEKIPVTGTGDLRSPGFTARPEHGTTVWWIETLYLETPDGPRTLHRGECGLANETTTIGRPSVETLATETAPVGAEISDTAVVSGALAENAGARWELTFAGYGAGTAPRDAGDGVAKEPAPDEGGGRAVCTRENLLFETSAVPVTSPGEIVSPSVVAQSDWVGAVWWVETLWLIQGDARVAMHTGECGIASETTNITTPEVTTNAAAFSAIGDLISDEATITGVLAERAGVEHRVVFRGYRGEASATGTDAAHCTDDNLLFTLDPVSVTEPGTVRSPEITALPEYGDTIWWVETLSQWENGAERELHRGACGMPEETTTVQAPTVRTVSAGSVEVGQPMFDRAFVGGPIVQRDGIEFRVRFSAYGRDAHGALVCSPEHELAELGDAAGVVVDGPGTYRSRSVLTRPEHVGLGGYVETLVMIEAGQEHVVAKGACGAPSEDFEVRPVGAAPALATTGEGAAAAWIAGGGALLILGGAALAWGVRRHRRGPIVFRECRDMASSGE</sequence>
<reference evidence="3" key="1">
    <citation type="journal article" date="2019" name="Int. J. Syst. Evol. Microbiol.">
        <title>The Global Catalogue of Microorganisms (GCM) 10K type strain sequencing project: providing services to taxonomists for standard genome sequencing and annotation.</title>
        <authorList>
            <consortium name="The Broad Institute Genomics Platform"/>
            <consortium name="The Broad Institute Genome Sequencing Center for Infectious Disease"/>
            <person name="Wu L."/>
            <person name="Ma J."/>
        </authorList>
    </citation>
    <scope>NUCLEOTIDE SEQUENCE [LARGE SCALE GENOMIC DNA]</scope>
    <source>
        <strain evidence="3">JCM 14919</strain>
    </source>
</reference>